<evidence type="ECO:0000259" key="6">
    <source>
        <dbReference type="SMART" id="SM00232"/>
    </source>
</evidence>
<evidence type="ECO:0000256" key="3">
    <source>
        <dbReference type="ARBA" id="ARBA00022801"/>
    </source>
</evidence>
<keyword evidence="3" id="KW-0378">Hydrolase</keyword>
<evidence type="ECO:0000256" key="1">
    <source>
        <dbReference type="ARBA" id="ARBA00022670"/>
    </source>
</evidence>
<keyword evidence="1" id="KW-0645">Protease</keyword>
<dbReference type="GO" id="GO:0008235">
    <property type="term" value="F:metalloexopeptidase activity"/>
    <property type="evidence" value="ECO:0007669"/>
    <property type="project" value="TreeGrafter"/>
</dbReference>
<accession>A0A382AYG7</accession>
<dbReference type="InterPro" id="IPR000555">
    <property type="entry name" value="JAMM/MPN+_dom"/>
</dbReference>
<organism evidence="7">
    <name type="scientific">marine metagenome</name>
    <dbReference type="NCBI Taxonomy" id="408172"/>
    <lineage>
        <taxon>unclassified sequences</taxon>
        <taxon>metagenomes</taxon>
        <taxon>ecological metagenomes</taxon>
    </lineage>
</organism>
<dbReference type="CDD" id="cd08070">
    <property type="entry name" value="MPN_like"/>
    <property type="match status" value="1"/>
</dbReference>
<evidence type="ECO:0000256" key="2">
    <source>
        <dbReference type="ARBA" id="ARBA00022723"/>
    </source>
</evidence>
<feature type="domain" description="JAB1/MPN/MOV34 metalloenzyme" evidence="6">
    <location>
        <begin position="3"/>
        <end position="137"/>
    </location>
</feature>
<reference evidence="7" key="1">
    <citation type="submission" date="2018-05" db="EMBL/GenBank/DDBJ databases">
        <authorList>
            <person name="Lanie J.A."/>
            <person name="Ng W.-L."/>
            <person name="Kazmierczak K.M."/>
            <person name="Andrzejewski T.M."/>
            <person name="Davidsen T.M."/>
            <person name="Wayne K.J."/>
            <person name="Tettelin H."/>
            <person name="Glass J.I."/>
            <person name="Rusch D."/>
            <person name="Podicherti R."/>
            <person name="Tsui H.-C.T."/>
            <person name="Winkler M.E."/>
        </authorList>
    </citation>
    <scope>NUCLEOTIDE SEQUENCE</scope>
</reference>
<evidence type="ECO:0000313" key="7">
    <source>
        <dbReference type="EMBL" id="SVB06102.1"/>
    </source>
</evidence>
<dbReference type="AlphaFoldDB" id="A0A382AYG7"/>
<dbReference type="Pfam" id="PF14464">
    <property type="entry name" value="Prok-JAB"/>
    <property type="match status" value="1"/>
</dbReference>
<keyword evidence="2" id="KW-0479">Metal-binding</keyword>
<dbReference type="FunFam" id="3.40.140.10:FF:000085">
    <property type="entry name" value="Mov34/MPN/PAD-1 family protein"/>
    <property type="match status" value="1"/>
</dbReference>
<dbReference type="GO" id="GO:0008270">
    <property type="term" value="F:zinc ion binding"/>
    <property type="evidence" value="ECO:0007669"/>
    <property type="project" value="TreeGrafter"/>
</dbReference>
<dbReference type="GO" id="GO:0006508">
    <property type="term" value="P:proteolysis"/>
    <property type="evidence" value="ECO:0007669"/>
    <property type="project" value="UniProtKB-KW"/>
</dbReference>
<protein>
    <recommendedName>
        <fullName evidence="6">JAB1/MPN/MOV34 metalloenzyme domain-containing protein</fullName>
    </recommendedName>
</protein>
<dbReference type="PANTHER" id="PTHR34858">
    <property type="entry name" value="CYSO-CYSTEINE PEPTIDASE"/>
    <property type="match status" value="1"/>
</dbReference>
<dbReference type="SMART" id="SM00232">
    <property type="entry name" value="JAB_MPN"/>
    <property type="match status" value="1"/>
</dbReference>
<proteinExistence type="predicted"/>
<sequence length="149" mass="17284">MSAINLTQEIINQFSAHGEEDYPHECCGFILGNFKGDESFSLEYLPAANTKEENRERRFLIDPMAYQKAEDEADERNLSVISIVHSHPDHPDKPSDFDRDHAWPGFSYIIISVQSGKAMSYRSWQLNEDRKFFIEENIKIVKEEIKDGK</sequence>
<dbReference type="PANTHER" id="PTHR34858:SF1">
    <property type="entry name" value="CYSO-CYSTEINE PEPTIDASE"/>
    <property type="match status" value="1"/>
</dbReference>
<dbReference type="InterPro" id="IPR028090">
    <property type="entry name" value="JAB_dom_prok"/>
</dbReference>
<evidence type="ECO:0000256" key="5">
    <source>
        <dbReference type="ARBA" id="ARBA00023049"/>
    </source>
</evidence>
<dbReference type="Gene3D" id="3.40.140.10">
    <property type="entry name" value="Cytidine Deaminase, domain 2"/>
    <property type="match status" value="1"/>
</dbReference>
<keyword evidence="5" id="KW-0482">Metalloprotease</keyword>
<gene>
    <name evidence="7" type="ORF">METZ01_LOCUS158956</name>
</gene>
<dbReference type="SUPFAM" id="SSF102712">
    <property type="entry name" value="JAB1/MPN domain"/>
    <property type="match status" value="1"/>
</dbReference>
<dbReference type="EMBL" id="UINC01027219">
    <property type="protein sequence ID" value="SVB06102.1"/>
    <property type="molecule type" value="Genomic_DNA"/>
</dbReference>
<keyword evidence="4" id="KW-0862">Zinc</keyword>
<evidence type="ECO:0000256" key="4">
    <source>
        <dbReference type="ARBA" id="ARBA00022833"/>
    </source>
</evidence>
<dbReference type="InterPro" id="IPR051929">
    <property type="entry name" value="VirAsm_ModProt"/>
</dbReference>
<name>A0A382AYG7_9ZZZZ</name>